<feature type="domain" description="Fibronectin type-III" evidence="3">
    <location>
        <begin position="397"/>
        <end position="492"/>
    </location>
</feature>
<keyword evidence="2" id="KW-0732">Signal</keyword>
<protein>
    <recommendedName>
        <fullName evidence="3">Fibronectin type-III domain-containing protein</fullName>
    </recommendedName>
</protein>
<dbReference type="InterPro" id="IPR013783">
    <property type="entry name" value="Ig-like_fold"/>
</dbReference>
<dbReference type="InterPro" id="IPR050991">
    <property type="entry name" value="ECM_Regulatory_Proteins"/>
</dbReference>
<dbReference type="CDD" id="cd00063">
    <property type="entry name" value="FN3"/>
    <property type="match status" value="1"/>
</dbReference>
<dbReference type="Gene3D" id="2.60.40.10">
    <property type="entry name" value="Immunoglobulins"/>
    <property type="match status" value="2"/>
</dbReference>
<dbReference type="PANTHER" id="PTHR46708">
    <property type="entry name" value="TENASCIN"/>
    <property type="match status" value="1"/>
</dbReference>
<organism evidence="4 5">
    <name type="scientific">Cichlidogyrus casuarinus</name>
    <dbReference type="NCBI Taxonomy" id="1844966"/>
    <lineage>
        <taxon>Eukaryota</taxon>
        <taxon>Metazoa</taxon>
        <taxon>Spiralia</taxon>
        <taxon>Lophotrochozoa</taxon>
        <taxon>Platyhelminthes</taxon>
        <taxon>Monogenea</taxon>
        <taxon>Monopisthocotylea</taxon>
        <taxon>Dactylogyridea</taxon>
        <taxon>Ancyrocephalidae</taxon>
        <taxon>Cichlidogyrus</taxon>
    </lineage>
</organism>
<sequence length="563" mass="62664">MYLMIWLLFLNLCSKFSVIEAQDFEYIYPGYTNNELVIKWKLIGPNISEEFHFIAESTSTDKVIIPVQPGTSKVSISGLTPCNHYKFAVVDNKTSHMTKNKLQFTIPAKGKSPSLSIYDSTAPIPVTNIQILAKNSQRIEVVANDPSMKSTCGDYRYYINVIDTVQSIVVFSAMSLRPFFSADSLNPGSSYQILIYSVELNSGRKSNIVTQSYANTATGTASFKAPSYFYATNITTSSVIFSWAPETASTLSNYLLTYWSSKEELQKISITNAPNKTLDRLRSCTYYQATVQSIPEMTDSRERLDGDQARFLLLKTLPKAYTRQVNYTKEMVDSTTAIFSFILDEGALDSCAFMLDGLSPNTAYNLSMLVREMNTGENGPSTNTTFKTTDSNVLNSPIVSPTIVSNRESSVILAWVSPNVPPNKKLENYEITYASAVDDKMSVLLTNSSNQFFKLTDLTPCTDYWFAVRVILKYLNGSSDSTKPYSNRLETDILISRPAPVDSIEAKYINTGSLIAEIEDSAIRPSCGSYKYLATLTNSQNGLQLNKSLRSEKCEFAVDFVGC</sequence>
<name>A0ABD2PRX3_9PLAT</name>
<proteinExistence type="predicted"/>
<dbReference type="SUPFAM" id="SSF49265">
    <property type="entry name" value="Fibronectin type III"/>
    <property type="match status" value="2"/>
</dbReference>
<dbReference type="EMBL" id="JBJKFK010003241">
    <property type="protein sequence ID" value="KAL3310099.1"/>
    <property type="molecule type" value="Genomic_DNA"/>
</dbReference>
<feature type="chain" id="PRO_5044808514" description="Fibronectin type-III domain-containing protein" evidence="2">
    <location>
        <begin position="22"/>
        <end position="563"/>
    </location>
</feature>
<reference evidence="4 5" key="1">
    <citation type="submission" date="2024-11" db="EMBL/GenBank/DDBJ databases">
        <title>Adaptive evolution of stress response genes in parasites aligns with host niche diversity.</title>
        <authorList>
            <person name="Hahn C."/>
            <person name="Resl P."/>
        </authorList>
    </citation>
    <scope>NUCLEOTIDE SEQUENCE [LARGE SCALE GENOMIC DNA]</scope>
    <source>
        <strain evidence="4">EGGRZ-B1_66</strain>
        <tissue evidence="4">Body</tissue>
    </source>
</reference>
<comment type="caution">
    <text evidence="4">The sequence shown here is derived from an EMBL/GenBank/DDBJ whole genome shotgun (WGS) entry which is preliminary data.</text>
</comment>
<feature type="domain" description="Fibronectin type-III" evidence="3">
    <location>
        <begin position="225"/>
        <end position="319"/>
    </location>
</feature>
<keyword evidence="5" id="KW-1185">Reference proteome</keyword>
<dbReference type="Pfam" id="PF00041">
    <property type="entry name" value="fn3"/>
    <property type="match status" value="2"/>
</dbReference>
<evidence type="ECO:0000313" key="5">
    <source>
        <dbReference type="Proteomes" id="UP001626550"/>
    </source>
</evidence>
<dbReference type="AlphaFoldDB" id="A0ABD2PRX3"/>
<evidence type="ECO:0000256" key="2">
    <source>
        <dbReference type="SAM" id="SignalP"/>
    </source>
</evidence>
<dbReference type="InterPro" id="IPR003961">
    <property type="entry name" value="FN3_dom"/>
</dbReference>
<dbReference type="Proteomes" id="UP001626550">
    <property type="component" value="Unassembled WGS sequence"/>
</dbReference>
<accession>A0ABD2PRX3</accession>
<evidence type="ECO:0000313" key="4">
    <source>
        <dbReference type="EMBL" id="KAL3310099.1"/>
    </source>
</evidence>
<keyword evidence="1" id="KW-0677">Repeat</keyword>
<dbReference type="InterPro" id="IPR036116">
    <property type="entry name" value="FN3_sf"/>
</dbReference>
<dbReference type="PROSITE" id="PS50853">
    <property type="entry name" value="FN3"/>
    <property type="match status" value="2"/>
</dbReference>
<evidence type="ECO:0000256" key="1">
    <source>
        <dbReference type="ARBA" id="ARBA00022737"/>
    </source>
</evidence>
<evidence type="ECO:0000259" key="3">
    <source>
        <dbReference type="PROSITE" id="PS50853"/>
    </source>
</evidence>
<gene>
    <name evidence="4" type="ORF">Ciccas_011342</name>
</gene>
<dbReference type="SMART" id="SM00060">
    <property type="entry name" value="FN3"/>
    <property type="match status" value="3"/>
</dbReference>
<feature type="signal peptide" evidence="2">
    <location>
        <begin position="1"/>
        <end position="21"/>
    </location>
</feature>
<dbReference type="PANTHER" id="PTHR46708:SF2">
    <property type="entry name" value="FIBRONECTIN TYPE-III DOMAIN-CONTAINING PROTEIN"/>
    <property type="match status" value="1"/>
</dbReference>